<evidence type="ECO:0000256" key="3">
    <source>
        <dbReference type="ARBA" id="ARBA00022989"/>
    </source>
</evidence>
<evidence type="ECO:0000256" key="5">
    <source>
        <dbReference type="SAM" id="Phobius"/>
    </source>
</evidence>
<feature type="transmembrane region" description="Helical" evidence="5">
    <location>
        <begin position="411"/>
        <end position="430"/>
    </location>
</feature>
<feature type="transmembrane region" description="Helical" evidence="5">
    <location>
        <begin position="199"/>
        <end position="220"/>
    </location>
</feature>
<sequence length="460" mass="51826">MTFQRASLAVILASAKSASSLTTSLDLHDKLGIIQSNLEVSRSVEVLQTDPRRVVSKAKNATGLPALAELLQVTYDVWNVTRSQDFNPFLEEDLHSTALESDDRIEYIWKHDVFPGKGHTARDDGDEGINFFKAAPRRDWAILAVACAVLCFIDVAILQRFPDTFRIHMCCIVFWVIVAIFYAMIVWNNMGKQKAVEWISGYVLEWMLSMDNLFVFHLIFKTYKTPASQIHKAVFVGVIGAVLMRLVFFMLVSTLLRLSRWIRFPFGILLIYSGIQAARGDDDEEDVEDTMMIRGLKWLLGNRFTGQYDEGHAMFRYDSTKGLQVTLLLMVIFCLEVTDILFAVDSVSAKVAQIPDQYIAFSSSVIAMFGLRAMFFVVEDLVATFDLLQYGLCLILVFIGIELMFARYLHLASSTVCIMIISVFAICIIGSQVKKKIISKSDIGSIKSASLDSIKEKDDK</sequence>
<dbReference type="AlphaFoldDB" id="A0A7S1LGY4"/>
<evidence type="ECO:0000313" key="6">
    <source>
        <dbReference type="EMBL" id="CAD9104107.1"/>
    </source>
</evidence>
<dbReference type="Pfam" id="PF03741">
    <property type="entry name" value="TerC"/>
    <property type="match status" value="1"/>
</dbReference>
<feature type="transmembrane region" description="Helical" evidence="5">
    <location>
        <begin position="325"/>
        <end position="344"/>
    </location>
</feature>
<accession>A0A7S1LGY4</accession>
<evidence type="ECO:0000256" key="4">
    <source>
        <dbReference type="ARBA" id="ARBA00023136"/>
    </source>
</evidence>
<name>A0A7S1LGY4_ALECA</name>
<keyword evidence="3 5" id="KW-1133">Transmembrane helix</keyword>
<feature type="transmembrane region" description="Helical" evidence="5">
    <location>
        <begin position="387"/>
        <end position="405"/>
    </location>
</feature>
<evidence type="ECO:0000256" key="2">
    <source>
        <dbReference type="ARBA" id="ARBA00022692"/>
    </source>
</evidence>
<feature type="transmembrane region" description="Helical" evidence="5">
    <location>
        <begin position="165"/>
        <end position="187"/>
    </location>
</feature>
<comment type="subcellular location">
    <subcellularLocation>
        <location evidence="1">Membrane</location>
        <topology evidence="1">Multi-pass membrane protein</topology>
    </subcellularLocation>
</comment>
<feature type="transmembrane region" description="Helical" evidence="5">
    <location>
        <begin position="356"/>
        <end position="375"/>
    </location>
</feature>
<evidence type="ECO:0000256" key="1">
    <source>
        <dbReference type="ARBA" id="ARBA00004141"/>
    </source>
</evidence>
<reference evidence="6" key="1">
    <citation type="submission" date="2021-01" db="EMBL/GenBank/DDBJ databases">
        <authorList>
            <person name="Corre E."/>
            <person name="Pelletier E."/>
            <person name="Niang G."/>
            <person name="Scheremetjew M."/>
            <person name="Finn R."/>
            <person name="Kale V."/>
            <person name="Holt S."/>
            <person name="Cochrane G."/>
            <person name="Meng A."/>
            <person name="Brown T."/>
            <person name="Cohen L."/>
        </authorList>
    </citation>
    <scope>NUCLEOTIDE SEQUENCE</scope>
    <source>
        <strain evidence="6">OF101</strain>
    </source>
</reference>
<gene>
    <name evidence="6" type="ORF">ACAT0790_LOCUS8865</name>
</gene>
<dbReference type="PANTHER" id="PTHR30238:SF0">
    <property type="entry name" value="THYLAKOID MEMBRANE PROTEIN TERC, CHLOROPLASTIC"/>
    <property type="match status" value="1"/>
</dbReference>
<feature type="transmembrane region" description="Helical" evidence="5">
    <location>
        <begin position="140"/>
        <end position="158"/>
    </location>
</feature>
<keyword evidence="2 5" id="KW-0812">Transmembrane</keyword>
<dbReference type="EMBL" id="HBGE01014993">
    <property type="protein sequence ID" value="CAD9104107.1"/>
    <property type="molecule type" value="Transcribed_RNA"/>
</dbReference>
<organism evidence="6">
    <name type="scientific">Alexandrium catenella</name>
    <name type="common">Red tide dinoflagellate</name>
    <name type="synonym">Gonyaulax catenella</name>
    <dbReference type="NCBI Taxonomy" id="2925"/>
    <lineage>
        <taxon>Eukaryota</taxon>
        <taxon>Sar</taxon>
        <taxon>Alveolata</taxon>
        <taxon>Dinophyceae</taxon>
        <taxon>Gonyaulacales</taxon>
        <taxon>Pyrocystaceae</taxon>
        <taxon>Alexandrium</taxon>
    </lineage>
</organism>
<dbReference type="GO" id="GO:0016020">
    <property type="term" value="C:membrane"/>
    <property type="evidence" value="ECO:0007669"/>
    <property type="project" value="UniProtKB-SubCell"/>
</dbReference>
<feature type="transmembrane region" description="Helical" evidence="5">
    <location>
        <begin position="232"/>
        <end position="252"/>
    </location>
</feature>
<proteinExistence type="predicted"/>
<protein>
    <submittedName>
        <fullName evidence="6">Uncharacterized protein</fullName>
    </submittedName>
</protein>
<dbReference type="InterPro" id="IPR005496">
    <property type="entry name" value="Integral_membrane_TerC"/>
</dbReference>
<keyword evidence="4 5" id="KW-0472">Membrane</keyword>
<dbReference type="PANTHER" id="PTHR30238">
    <property type="entry name" value="MEMBRANE BOUND PREDICTED REDOX MODULATOR"/>
    <property type="match status" value="1"/>
</dbReference>